<dbReference type="PRINTS" id="PR00502">
    <property type="entry name" value="NUDIXFAMILY"/>
</dbReference>
<dbReference type="OrthoDB" id="447842at2759"/>
<keyword evidence="12" id="KW-0999">Mitochondrion inner membrane</keyword>
<keyword evidence="16" id="KW-0249">Electron transport</keyword>
<dbReference type="Gene3D" id="3.90.79.10">
    <property type="entry name" value="Nucleoside Triphosphate Pyrophosphohydrolase"/>
    <property type="match status" value="1"/>
</dbReference>
<keyword evidence="18" id="KW-0472">Membrane</keyword>
<comment type="caution">
    <text evidence="38">The sequence shown here is derived from an EMBL/GenBank/DDBJ whole genome shotgun (WGS) entry which is preliminary data.</text>
</comment>
<keyword evidence="11" id="KW-0479">Metal-binding</keyword>
<evidence type="ECO:0000256" key="31">
    <source>
        <dbReference type="ARBA" id="ARBA00032071"/>
    </source>
</evidence>
<dbReference type="EMBL" id="BQFW01000009">
    <property type="protein sequence ID" value="GJJ74366.1"/>
    <property type="molecule type" value="Genomic_DNA"/>
</dbReference>
<evidence type="ECO:0000256" key="26">
    <source>
        <dbReference type="ARBA" id="ARBA00029673"/>
    </source>
</evidence>
<dbReference type="AlphaFoldDB" id="A0A9P3LXH7"/>
<accession>A0A9P3LXH7</accession>
<dbReference type="InterPro" id="IPR015797">
    <property type="entry name" value="NUDIX_hydrolase-like_dom_sf"/>
</dbReference>
<comment type="subcellular location">
    <subcellularLocation>
        <location evidence="4">Cytoplasm</location>
    </subcellularLocation>
    <subcellularLocation>
        <location evidence="3">Mitochondrion inner membrane</location>
        <topology evidence="3">Peripheral membrane protein</topology>
        <orientation evidence="3">Matrix side</orientation>
    </subcellularLocation>
    <subcellularLocation>
        <location evidence="2">Nucleus</location>
    </subcellularLocation>
</comment>
<evidence type="ECO:0000256" key="4">
    <source>
        <dbReference type="ARBA" id="ARBA00004496"/>
    </source>
</evidence>
<evidence type="ECO:0000256" key="10">
    <source>
        <dbReference type="ARBA" id="ARBA00022660"/>
    </source>
</evidence>
<dbReference type="PROSITE" id="PS00893">
    <property type="entry name" value="NUDIX_BOX"/>
    <property type="match status" value="1"/>
</dbReference>
<evidence type="ECO:0000256" key="8">
    <source>
        <dbReference type="ARBA" id="ARBA00022448"/>
    </source>
</evidence>
<dbReference type="SUPFAM" id="SSF55811">
    <property type="entry name" value="Nudix"/>
    <property type="match status" value="1"/>
</dbReference>
<evidence type="ECO:0000256" key="24">
    <source>
        <dbReference type="ARBA" id="ARBA00026103"/>
    </source>
</evidence>
<dbReference type="PRINTS" id="PR01403">
    <property type="entry name" value="8OXTPHPHTASE"/>
</dbReference>
<evidence type="ECO:0000256" key="20">
    <source>
        <dbReference type="ARBA" id="ARBA00024448"/>
    </source>
</evidence>
<keyword evidence="15" id="KW-0694">RNA-binding</keyword>
<evidence type="ECO:0000256" key="19">
    <source>
        <dbReference type="ARBA" id="ARBA00023242"/>
    </source>
</evidence>
<evidence type="ECO:0000313" key="38">
    <source>
        <dbReference type="EMBL" id="GJJ74366.1"/>
    </source>
</evidence>
<dbReference type="GO" id="GO:0008413">
    <property type="term" value="F:8-oxo-7,8-dihydroguanosine triphosphate pyrophosphatase activity"/>
    <property type="evidence" value="ECO:0007669"/>
    <property type="project" value="InterPro"/>
</dbReference>
<comment type="catalytic activity">
    <reaction evidence="32">
        <text>N(6)-methyl-ATP + H2O = N(6)-methyl-AMP + diphosphate + H(+)</text>
        <dbReference type="Rhea" id="RHEA:67608"/>
        <dbReference type="ChEBI" id="CHEBI:15377"/>
        <dbReference type="ChEBI" id="CHEBI:15378"/>
        <dbReference type="ChEBI" id="CHEBI:33019"/>
        <dbReference type="ChEBI" id="CHEBI:144842"/>
        <dbReference type="ChEBI" id="CHEBI:172873"/>
    </reaction>
    <physiologicalReaction direction="left-to-right" evidence="32">
        <dbReference type="Rhea" id="RHEA:67609"/>
    </physiologicalReaction>
</comment>
<evidence type="ECO:0000256" key="7">
    <source>
        <dbReference type="ARBA" id="ARBA00011245"/>
    </source>
</evidence>
<sequence>MSGITLVNQVKASKFLSGFLQPVANAFVNASGYRKLGLRYDDVLREETDIIREAVNRLPENEGYERMFRMKTAFQYSLSHTIADKEKTLKPEDDIRYLTPIIDEVAAEFAEKEDFNNIKSYTNYGSTVTVINPFDPQQYSGSRADEGYWSMPWPLHRLEMDSFRITSKKVLTLVCVVDKQNQKILLGYKKRGFGAHLWNGFGGKVEPGETPKQGAHRELEEEAGITVPEEKLRKAGLLLFVFEDDPVGLETHVYTANEYEGEITECDEMRPQWFDFADIPFDQMWEDDQFWLPMLLKGQEPFFGKVFLKRKPAADDEAEKVSDPVTVAAVEAAVSTNHSTTMTQTVFTNTQPKSGPFAIFKHDFEYSLKAVPREVGLDGEIASFD</sequence>
<dbReference type="SUPFAM" id="SSF81524">
    <property type="entry name" value="14 kDa protein of cytochrome bc1 complex (Ubiquinol-cytochrome c reductase)"/>
    <property type="match status" value="1"/>
</dbReference>
<dbReference type="InterPro" id="IPR003563">
    <property type="entry name" value="8ODP"/>
</dbReference>
<evidence type="ECO:0000256" key="28">
    <source>
        <dbReference type="ARBA" id="ARBA00030682"/>
    </source>
</evidence>
<dbReference type="PANTHER" id="PTHR43758:SF2">
    <property type="entry name" value="OXIDIZED PURINE NUCLEOSIDE TRIPHOSPHATE HYDROLASE"/>
    <property type="match status" value="1"/>
</dbReference>
<evidence type="ECO:0000256" key="15">
    <source>
        <dbReference type="ARBA" id="ARBA00022884"/>
    </source>
</evidence>
<keyword evidence="8" id="KW-0813">Transport</keyword>
<dbReference type="Gene3D" id="1.10.1090.10">
    <property type="entry name" value="Cytochrome b-c1 complex subunit 7"/>
    <property type="match status" value="1"/>
</dbReference>
<dbReference type="CDD" id="cd03427">
    <property type="entry name" value="NUDIX_MTH1_Nudt1"/>
    <property type="match status" value="1"/>
</dbReference>
<dbReference type="PROSITE" id="PS51462">
    <property type="entry name" value="NUDIX"/>
    <property type="match status" value="1"/>
</dbReference>
<comment type="similarity">
    <text evidence="6">Belongs to the UQCRB/QCR7 family.</text>
</comment>
<dbReference type="Pfam" id="PF00293">
    <property type="entry name" value="NUDIX"/>
    <property type="match status" value="1"/>
</dbReference>
<reference evidence="38" key="1">
    <citation type="submission" date="2021-11" db="EMBL/GenBank/DDBJ databases">
        <authorList>
            <person name="Herlambang A."/>
            <person name="Guo Y."/>
            <person name="Takashima Y."/>
            <person name="Nishizawa T."/>
        </authorList>
    </citation>
    <scope>NUCLEOTIDE SEQUENCE</scope>
    <source>
        <strain evidence="38">E1425</strain>
    </source>
</reference>
<evidence type="ECO:0000256" key="2">
    <source>
        <dbReference type="ARBA" id="ARBA00004123"/>
    </source>
</evidence>
<evidence type="ECO:0000256" key="25">
    <source>
        <dbReference type="ARBA" id="ARBA00026218"/>
    </source>
</evidence>
<dbReference type="PANTHER" id="PTHR43758">
    <property type="entry name" value="7,8-DIHYDRO-8-OXOGUANINE TRIPHOSPHATASE"/>
    <property type="match status" value="1"/>
</dbReference>
<comment type="subunit">
    <text evidence="7">Monomer.</text>
</comment>
<evidence type="ECO:0000313" key="39">
    <source>
        <dbReference type="Proteomes" id="UP000827284"/>
    </source>
</evidence>
<dbReference type="Proteomes" id="UP000827284">
    <property type="component" value="Unassembled WGS sequence"/>
</dbReference>
<reference evidence="38" key="2">
    <citation type="journal article" date="2022" name="Microbiol. Resour. Announc.">
        <title>Whole-Genome Sequence of Entomortierella parvispora E1425, a Mucoromycotan Fungus Associated with Burkholderiaceae-Related Endosymbiotic Bacteria.</title>
        <authorList>
            <person name="Herlambang A."/>
            <person name="Guo Y."/>
            <person name="Takashima Y."/>
            <person name="Narisawa K."/>
            <person name="Ohta H."/>
            <person name="Nishizawa T."/>
        </authorList>
    </citation>
    <scope>NUCLEOTIDE SEQUENCE</scope>
    <source>
        <strain evidence="38">E1425</strain>
    </source>
</reference>
<evidence type="ECO:0000256" key="16">
    <source>
        <dbReference type="ARBA" id="ARBA00022982"/>
    </source>
</evidence>
<comment type="catalytic activity">
    <reaction evidence="20">
        <text>8-oxo-dATP + H2O = 8-oxo-dAMP + diphosphate + H(+)</text>
        <dbReference type="Rhea" id="RHEA:65396"/>
        <dbReference type="ChEBI" id="CHEBI:15377"/>
        <dbReference type="ChEBI" id="CHEBI:15378"/>
        <dbReference type="ChEBI" id="CHEBI:33019"/>
        <dbReference type="ChEBI" id="CHEBI:71361"/>
        <dbReference type="ChEBI" id="CHEBI:172871"/>
    </reaction>
    <physiologicalReaction direction="left-to-right" evidence="20">
        <dbReference type="Rhea" id="RHEA:65397"/>
    </physiologicalReaction>
</comment>
<evidence type="ECO:0000256" key="23">
    <source>
        <dbReference type="ARBA" id="ARBA00024596"/>
    </source>
</evidence>
<evidence type="ECO:0000259" key="37">
    <source>
        <dbReference type="PROSITE" id="PS51462"/>
    </source>
</evidence>
<evidence type="ECO:0000256" key="33">
    <source>
        <dbReference type="ARBA" id="ARBA00048894"/>
    </source>
</evidence>
<keyword evidence="39" id="KW-1185">Reference proteome</keyword>
<dbReference type="EC" id="3.6.1.56" evidence="24"/>
<keyword evidence="17" id="KW-0496">Mitochondrion</keyword>
<keyword evidence="14" id="KW-0460">Magnesium</keyword>
<organism evidence="38 39">
    <name type="scientific">Entomortierella parvispora</name>
    <dbReference type="NCBI Taxonomy" id="205924"/>
    <lineage>
        <taxon>Eukaryota</taxon>
        <taxon>Fungi</taxon>
        <taxon>Fungi incertae sedis</taxon>
        <taxon>Mucoromycota</taxon>
        <taxon>Mortierellomycotina</taxon>
        <taxon>Mortierellomycetes</taxon>
        <taxon>Mortierellales</taxon>
        <taxon>Mortierellaceae</taxon>
        <taxon>Entomortierella</taxon>
    </lineage>
</organism>
<comment type="catalytic activity">
    <reaction evidence="21">
        <text>2-oxo-dATP + H2O = 2-oxo-dAMP + diphosphate + H(+)</text>
        <dbReference type="Rhea" id="RHEA:31583"/>
        <dbReference type="ChEBI" id="CHEBI:15377"/>
        <dbReference type="ChEBI" id="CHEBI:15378"/>
        <dbReference type="ChEBI" id="CHEBI:33019"/>
        <dbReference type="ChEBI" id="CHEBI:63212"/>
        <dbReference type="ChEBI" id="CHEBI:77897"/>
        <dbReference type="EC" id="3.6.1.56"/>
    </reaction>
    <physiologicalReaction direction="left-to-right" evidence="21">
        <dbReference type="Rhea" id="RHEA:31584"/>
    </physiologicalReaction>
</comment>
<dbReference type="GO" id="GO:0008828">
    <property type="term" value="F:dATP diphosphatase activity"/>
    <property type="evidence" value="ECO:0007669"/>
    <property type="project" value="UniProtKB-EC"/>
</dbReference>
<evidence type="ECO:0000256" key="30">
    <source>
        <dbReference type="ARBA" id="ARBA00031927"/>
    </source>
</evidence>
<evidence type="ECO:0000256" key="36">
    <source>
        <dbReference type="RuleBase" id="RU003476"/>
    </source>
</evidence>
<comment type="catalytic activity">
    <reaction evidence="33">
        <text>O(6)-methyl-dGTP + H2O = O(6)-methyl-dGMP + diphosphate + H(+)</text>
        <dbReference type="Rhea" id="RHEA:67600"/>
        <dbReference type="ChEBI" id="CHEBI:15377"/>
        <dbReference type="ChEBI" id="CHEBI:15378"/>
        <dbReference type="ChEBI" id="CHEBI:33019"/>
        <dbReference type="ChEBI" id="CHEBI:169974"/>
        <dbReference type="ChEBI" id="CHEBI:169975"/>
    </reaction>
    <physiologicalReaction direction="left-to-right" evidence="33">
        <dbReference type="Rhea" id="RHEA:67601"/>
    </physiologicalReaction>
</comment>
<dbReference type="GO" id="GO:0005743">
    <property type="term" value="C:mitochondrial inner membrane"/>
    <property type="evidence" value="ECO:0007669"/>
    <property type="project" value="UniProtKB-SubCell"/>
</dbReference>
<comment type="cofactor">
    <cofactor evidence="1">
        <name>Mg(2+)</name>
        <dbReference type="ChEBI" id="CHEBI:18420"/>
    </cofactor>
</comment>
<dbReference type="InterPro" id="IPR020476">
    <property type="entry name" value="Nudix_hydrolase"/>
</dbReference>
<keyword evidence="10" id="KW-0679">Respiratory chain</keyword>
<evidence type="ECO:0000256" key="6">
    <source>
        <dbReference type="ARBA" id="ARBA00008554"/>
    </source>
</evidence>
<dbReference type="InterPro" id="IPR036544">
    <property type="entry name" value="QCR7_sf"/>
</dbReference>
<protein>
    <recommendedName>
        <fullName evidence="25">Oxidized purine nucleoside triphosphate hydrolase</fullName>
        <ecNumber evidence="24">3.6.1.56</ecNumber>
    </recommendedName>
    <alternativeName>
        <fullName evidence="30">2-hydroxy-dATP diphosphatase</fullName>
    </alternativeName>
    <alternativeName>
        <fullName evidence="28">7,8-dihydro-8-oxoguanine triphosphatase</fullName>
    </alternativeName>
    <alternativeName>
        <fullName evidence="27">8-oxo-dGTPase</fullName>
    </alternativeName>
    <alternativeName>
        <fullName evidence="29">Complex III subunit 7</fullName>
    </alternativeName>
    <alternativeName>
        <fullName evidence="31">Methylated purine nucleoside triphosphate hydrolase</fullName>
    </alternativeName>
    <alternativeName>
        <fullName evidence="26">Nucleoside diphosphate-linked moiety X motif 1</fullName>
    </alternativeName>
</protein>
<comment type="function">
    <text evidence="35">Oxidized purine nucleoside triphosphate hydrolase which is a prominent sanitizer of the oxidized nucleotide pool. Catalyzes the hydrolysis of 2-oxo-dATP (2-hydroxy-dATP) into 2-oxo-dAMP. Also has a significant hydrolase activity toward 2-oxo-ATP, 8-oxo-dGTP and 8-oxo-dATP. Through the hydrolysis of oxidized purine nucleoside triphosphates, prevents their incorporation into DNA and the subsequent transversions A:T to C:G and G:C to T:A. Also catalyzes the hydrolysis of methylated purine nucleoside triphosphate preventing their integration into DNA. Through this antimutagenic activity protects cells from oxidative stress.</text>
</comment>
<dbReference type="GO" id="GO:0042262">
    <property type="term" value="P:DNA protection"/>
    <property type="evidence" value="ECO:0007669"/>
    <property type="project" value="InterPro"/>
</dbReference>
<evidence type="ECO:0000256" key="3">
    <source>
        <dbReference type="ARBA" id="ARBA00004443"/>
    </source>
</evidence>
<dbReference type="InterPro" id="IPR000086">
    <property type="entry name" value="NUDIX_hydrolase_dom"/>
</dbReference>
<dbReference type="GO" id="GO:0006122">
    <property type="term" value="P:mitochondrial electron transport, ubiquinol to cytochrome c"/>
    <property type="evidence" value="ECO:0007669"/>
    <property type="project" value="InterPro"/>
</dbReference>
<dbReference type="GO" id="GO:0003723">
    <property type="term" value="F:RNA binding"/>
    <property type="evidence" value="ECO:0007669"/>
    <property type="project" value="UniProtKB-KW"/>
</dbReference>
<evidence type="ECO:0000256" key="9">
    <source>
        <dbReference type="ARBA" id="ARBA00022490"/>
    </source>
</evidence>
<evidence type="ECO:0000256" key="13">
    <source>
        <dbReference type="ARBA" id="ARBA00022801"/>
    </source>
</evidence>
<keyword evidence="13 36" id="KW-0378">Hydrolase</keyword>
<comment type="similarity">
    <text evidence="5 36">Belongs to the Nudix hydrolase family.</text>
</comment>
<dbReference type="FunFam" id="1.10.1090.10:FF:000001">
    <property type="entry name" value="Cytochrome b-c1 complex subunit 7"/>
    <property type="match status" value="1"/>
</dbReference>
<comment type="catalytic activity">
    <reaction evidence="34">
        <text>N(6)-methyl-dATP + H2O = N(6)-methyl-dAMP + diphosphate + H(+)</text>
        <dbReference type="Rhea" id="RHEA:67604"/>
        <dbReference type="ChEBI" id="CHEBI:15377"/>
        <dbReference type="ChEBI" id="CHEBI:15378"/>
        <dbReference type="ChEBI" id="CHEBI:33019"/>
        <dbReference type="ChEBI" id="CHEBI:169976"/>
        <dbReference type="ChEBI" id="CHEBI:172872"/>
    </reaction>
    <physiologicalReaction direction="left-to-right" evidence="34">
        <dbReference type="Rhea" id="RHEA:67605"/>
    </physiologicalReaction>
</comment>
<comment type="catalytic activity">
    <reaction evidence="23">
        <text>2-oxo-ATP + H2O = 2-oxo-AMP + diphosphate + H(+)</text>
        <dbReference type="Rhea" id="RHEA:67392"/>
        <dbReference type="ChEBI" id="CHEBI:15377"/>
        <dbReference type="ChEBI" id="CHEBI:15378"/>
        <dbReference type="ChEBI" id="CHEBI:33019"/>
        <dbReference type="ChEBI" id="CHEBI:71395"/>
        <dbReference type="ChEBI" id="CHEBI:172878"/>
    </reaction>
    <physiologicalReaction direction="left-to-right" evidence="23">
        <dbReference type="Rhea" id="RHEA:67393"/>
    </physiologicalReaction>
</comment>
<evidence type="ECO:0000256" key="14">
    <source>
        <dbReference type="ARBA" id="ARBA00022842"/>
    </source>
</evidence>
<proteinExistence type="inferred from homology"/>
<gene>
    <name evidence="38" type="ORF">EMPS_06724</name>
</gene>
<evidence type="ECO:0000256" key="32">
    <source>
        <dbReference type="ARBA" id="ARBA00048002"/>
    </source>
</evidence>
<evidence type="ECO:0000256" key="34">
    <source>
        <dbReference type="ARBA" id="ARBA00049032"/>
    </source>
</evidence>
<dbReference type="GO" id="GO:0005634">
    <property type="term" value="C:nucleus"/>
    <property type="evidence" value="ECO:0007669"/>
    <property type="project" value="UniProtKB-SubCell"/>
</dbReference>
<keyword evidence="9" id="KW-0963">Cytoplasm</keyword>
<dbReference type="InterPro" id="IPR020084">
    <property type="entry name" value="NUDIX_hydrolase_CS"/>
</dbReference>
<feature type="domain" description="Nudix hydrolase" evidence="37">
    <location>
        <begin position="167"/>
        <end position="296"/>
    </location>
</feature>
<evidence type="ECO:0000256" key="5">
    <source>
        <dbReference type="ARBA" id="ARBA00005582"/>
    </source>
</evidence>
<evidence type="ECO:0000256" key="1">
    <source>
        <dbReference type="ARBA" id="ARBA00001946"/>
    </source>
</evidence>
<evidence type="ECO:0000256" key="11">
    <source>
        <dbReference type="ARBA" id="ARBA00022723"/>
    </source>
</evidence>
<dbReference type="GO" id="GO:0045275">
    <property type="term" value="C:respiratory chain complex III"/>
    <property type="evidence" value="ECO:0007669"/>
    <property type="project" value="InterPro"/>
</dbReference>
<evidence type="ECO:0000256" key="12">
    <source>
        <dbReference type="ARBA" id="ARBA00022792"/>
    </source>
</evidence>
<evidence type="ECO:0000256" key="22">
    <source>
        <dbReference type="ARBA" id="ARBA00024486"/>
    </source>
</evidence>
<keyword evidence="19" id="KW-0539">Nucleus</keyword>
<dbReference type="InterPro" id="IPR003197">
    <property type="entry name" value="QCR7"/>
</dbReference>
<evidence type="ECO:0000256" key="35">
    <source>
        <dbReference type="ARBA" id="ARBA00053094"/>
    </source>
</evidence>
<evidence type="ECO:0000256" key="27">
    <source>
        <dbReference type="ARBA" id="ARBA00030634"/>
    </source>
</evidence>
<dbReference type="GO" id="GO:0046872">
    <property type="term" value="F:metal ion binding"/>
    <property type="evidence" value="ECO:0007669"/>
    <property type="project" value="UniProtKB-KW"/>
</dbReference>
<evidence type="ECO:0000256" key="29">
    <source>
        <dbReference type="ARBA" id="ARBA00031684"/>
    </source>
</evidence>
<evidence type="ECO:0000256" key="18">
    <source>
        <dbReference type="ARBA" id="ARBA00023136"/>
    </source>
</evidence>
<evidence type="ECO:0000256" key="17">
    <source>
        <dbReference type="ARBA" id="ARBA00023128"/>
    </source>
</evidence>
<evidence type="ECO:0000256" key="21">
    <source>
        <dbReference type="ARBA" id="ARBA00024459"/>
    </source>
</evidence>
<name>A0A9P3LXH7_9FUNG</name>
<comment type="catalytic activity">
    <reaction evidence="22">
        <text>8-oxo-dGTP + H2O = 8-oxo-dGMP + diphosphate + H(+)</text>
        <dbReference type="Rhea" id="RHEA:31575"/>
        <dbReference type="ChEBI" id="CHEBI:15377"/>
        <dbReference type="ChEBI" id="CHEBI:15378"/>
        <dbReference type="ChEBI" id="CHEBI:33019"/>
        <dbReference type="ChEBI" id="CHEBI:63224"/>
        <dbReference type="ChEBI" id="CHEBI:77896"/>
    </reaction>
    <physiologicalReaction direction="left-to-right" evidence="22">
        <dbReference type="Rhea" id="RHEA:31576"/>
    </physiologicalReaction>
</comment>
<dbReference type="Pfam" id="PF02271">
    <property type="entry name" value="UCR_14kD"/>
    <property type="match status" value="1"/>
</dbReference>